<dbReference type="EMBL" id="JACCFW010000001">
    <property type="protein sequence ID" value="NYJ76447.1"/>
    <property type="molecule type" value="Genomic_DNA"/>
</dbReference>
<evidence type="ECO:0000259" key="1">
    <source>
        <dbReference type="Pfam" id="PF11706"/>
    </source>
</evidence>
<dbReference type="Pfam" id="PF07336">
    <property type="entry name" value="ABATE"/>
    <property type="match status" value="1"/>
</dbReference>
<proteinExistence type="predicted"/>
<reference evidence="2 3" key="1">
    <citation type="submission" date="2020-07" db="EMBL/GenBank/DDBJ databases">
        <title>Sequencing the genomes of 1000 actinobacteria strains.</title>
        <authorList>
            <person name="Klenk H.-P."/>
        </authorList>
    </citation>
    <scope>NUCLEOTIDE SEQUENCE [LARGE SCALE GENOMIC DNA]</scope>
    <source>
        <strain evidence="2 3">DSM 29531</strain>
    </source>
</reference>
<dbReference type="Proteomes" id="UP000571817">
    <property type="component" value="Unassembled WGS sequence"/>
</dbReference>
<keyword evidence="3" id="KW-1185">Reference proteome</keyword>
<dbReference type="PANTHER" id="PTHR35525">
    <property type="entry name" value="BLL6575 PROTEIN"/>
    <property type="match status" value="1"/>
</dbReference>
<dbReference type="SUPFAM" id="SSF160904">
    <property type="entry name" value="Jann2411-like"/>
    <property type="match status" value="1"/>
</dbReference>
<evidence type="ECO:0000313" key="3">
    <source>
        <dbReference type="Proteomes" id="UP000571817"/>
    </source>
</evidence>
<protein>
    <submittedName>
        <fullName evidence="2">Putative RNA-binding Zn ribbon-like protein</fullName>
    </submittedName>
</protein>
<sequence>MTFGSHVDGVVAVGRELVNVATPGERQGRSYDVPGPAQLLSGLADAVRLSGRDARVPDAGAVEAFLDLARRVRPVYEFVEAREMDQAAEVTNALLDRYAARPRLESHGGQPWHLHFHGDRRADASGWGAAVAMGLATVLGSEYADRLGVCAAPACDRVFVDVSRNGLRRFCSEACQSRVKAAAHRARQRA</sequence>
<dbReference type="InterPro" id="IPR023286">
    <property type="entry name" value="ABATE_dom_sf"/>
</dbReference>
<feature type="domain" description="Zinc finger CGNR" evidence="1">
    <location>
        <begin position="146"/>
        <end position="188"/>
    </location>
</feature>
<gene>
    <name evidence="2" type="ORF">HNR15_003410</name>
</gene>
<dbReference type="InterPro" id="IPR010852">
    <property type="entry name" value="ABATE"/>
</dbReference>
<dbReference type="Gene3D" id="1.10.3300.10">
    <property type="entry name" value="Jann2411-like domain"/>
    <property type="match status" value="1"/>
</dbReference>
<evidence type="ECO:0000313" key="2">
    <source>
        <dbReference type="EMBL" id="NYJ76447.1"/>
    </source>
</evidence>
<organism evidence="2 3">
    <name type="scientific">Allobranchiibius huperziae</name>
    <dbReference type="NCBI Taxonomy" id="1874116"/>
    <lineage>
        <taxon>Bacteria</taxon>
        <taxon>Bacillati</taxon>
        <taxon>Actinomycetota</taxon>
        <taxon>Actinomycetes</taxon>
        <taxon>Micrococcales</taxon>
        <taxon>Dermacoccaceae</taxon>
        <taxon>Allobranchiibius</taxon>
    </lineage>
</organism>
<dbReference type="PANTHER" id="PTHR35525:SF3">
    <property type="entry name" value="BLL6575 PROTEIN"/>
    <property type="match status" value="1"/>
</dbReference>
<dbReference type="AlphaFoldDB" id="A0A853DID7"/>
<dbReference type="Pfam" id="PF11706">
    <property type="entry name" value="zf-CGNR"/>
    <property type="match status" value="1"/>
</dbReference>
<dbReference type="InterPro" id="IPR021005">
    <property type="entry name" value="Znf_CGNR"/>
</dbReference>
<name>A0A853DID7_9MICO</name>
<accession>A0A853DID7</accession>
<comment type="caution">
    <text evidence="2">The sequence shown here is derived from an EMBL/GenBank/DDBJ whole genome shotgun (WGS) entry which is preliminary data.</text>
</comment>
<dbReference type="RefSeq" id="WP_179483502.1">
    <property type="nucleotide sequence ID" value="NZ_JACCFW010000001.1"/>
</dbReference>